<organism evidence="1 2">
    <name type="scientific">Deinococcus cavernae</name>
    <dbReference type="NCBI Taxonomy" id="2320857"/>
    <lineage>
        <taxon>Bacteria</taxon>
        <taxon>Thermotogati</taxon>
        <taxon>Deinococcota</taxon>
        <taxon>Deinococci</taxon>
        <taxon>Deinococcales</taxon>
        <taxon>Deinococcaceae</taxon>
        <taxon>Deinococcus</taxon>
    </lineage>
</organism>
<keyword evidence="2" id="KW-1185">Reference proteome</keyword>
<proteinExistence type="predicted"/>
<name>A0A418VA62_9DEIO</name>
<protein>
    <submittedName>
        <fullName evidence="1">Uncharacterized protein</fullName>
    </submittedName>
</protein>
<dbReference type="OrthoDB" id="3518779at2"/>
<evidence type="ECO:0000313" key="2">
    <source>
        <dbReference type="Proteomes" id="UP000286287"/>
    </source>
</evidence>
<gene>
    <name evidence="1" type="ORF">D3875_16690</name>
</gene>
<evidence type="ECO:0000313" key="1">
    <source>
        <dbReference type="EMBL" id="RJF72936.1"/>
    </source>
</evidence>
<dbReference type="Proteomes" id="UP000286287">
    <property type="component" value="Unassembled WGS sequence"/>
</dbReference>
<reference evidence="1 2" key="1">
    <citation type="submission" date="2018-09" db="EMBL/GenBank/DDBJ databases">
        <authorList>
            <person name="Zhu H."/>
        </authorList>
    </citation>
    <scope>NUCLEOTIDE SEQUENCE [LARGE SCALE GENOMIC DNA]</scope>
    <source>
        <strain evidence="1 2">K2S05-167</strain>
    </source>
</reference>
<comment type="caution">
    <text evidence="1">The sequence shown here is derived from an EMBL/GenBank/DDBJ whole genome shotgun (WGS) entry which is preliminary data.</text>
</comment>
<dbReference type="AlphaFoldDB" id="A0A418VA62"/>
<accession>A0A418VA62</accession>
<sequence length="219" mass="24304">MLEAPMVQLPASAAQAFELVLNQRDASFLPDGVPHWLFLDWLAQKGYLLHGSKRDDITLFEPRPPHDLSPDAFSKRTGVFAASDGIWAMMYALRGPQVKRMLNMALQSCTGFGFGEMKYFLSLAPRSGAVSDGRTLLTPGFVYVLPPDGFIQMPAYDWPGLGTVQEPHWVNPNPVEPLMCLPVKPEDFPLPVRVHHADRVDALCASDPWGFPWLCKNGA</sequence>
<dbReference type="EMBL" id="QYUJ01000014">
    <property type="protein sequence ID" value="RJF72936.1"/>
    <property type="molecule type" value="Genomic_DNA"/>
</dbReference>